<gene>
    <name evidence="2" type="ORF">OTERR_24810</name>
</gene>
<keyword evidence="1" id="KW-1133">Transmembrane helix</keyword>
<evidence type="ECO:0000313" key="3">
    <source>
        <dbReference type="Proteomes" id="UP000323671"/>
    </source>
</evidence>
<keyword evidence="3" id="KW-1185">Reference proteome</keyword>
<organism evidence="2 3">
    <name type="scientific">Oryzomicrobium terrae</name>
    <dbReference type="NCBI Taxonomy" id="1735038"/>
    <lineage>
        <taxon>Bacteria</taxon>
        <taxon>Pseudomonadati</taxon>
        <taxon>Pseudomonadota</taxon>
        <taxon>Betaproteobacteria</taxon>
        <taxon>Rhodocyclales</taxon>
        <taxon>Rhodocyclaceae</taxon>
        <taxon>Oryzomicrobium</taxon>
    </lineage>
</organism>
<evidence type="ECO:0000313" key="2">
    <source>
        <dbReference type="EMBL" id="QEL65957.1"/>
    </source>
</evidence>
<evidence type="ECO:0000256" key="1">
    <source>
        <dbReference type="SAM" id="Phobius"/>
    </source>
</evidence>
<dbReference type="Proteomes" id="UP000323671">
    <property type="component" value="Chromosome"/>
</dbReference>
<keyword evidence="1" id="KW-0472">Membrane</keyword>
<keyword evidence="1" id="KW-0812">Transmembrane</keyword>
<protein>
    <submittedName>
        <fullName evidence="2">Uncharacterized protein</fullName>
    </submittedName>
</protein>
<proteinExistence type="predicted"/>
<dbReference type="RefSeq" id="WP_149425982.1">
    <property type="nucleotide sequence ID" value="NZ_CP022579.1"/>
</dbReference>
<dbReference type="InterPro" id="IPR012902">
    <property type="entry name" value="N_methyl_site"/>
</dbReference>
<accession>A0A5C1ECR5</accession>
<sequence>MTHHIGSRKSRTQKIRAAQTGFTLLELAFVFIVFGIMVAFAAPSASFLHQKTMADDDRRMLRTLKQALIGQVLATGQLPVCRNAAGAVSATGSNCDAKQTLEPLGVRWSDGRGSGFVYDVLNDAANNIDLTAVGSPGRTTAPDVSGLCNRLDTAITLATSSPAVIAGPRICLGTPDQDNLASYGTYCTNTTPVAFLLVGTGANRPGTNGEGENLATRLVNQNLNLPNGSGVSDRIFENPARRHVDIYDDLVETVTLQELRAAAKCN</sequence>
<feature type="transmembrane region" description="Helical" evidence="1">
    <location>
        <begin position="21"/>
        <end position="42"/>
    </location>
</feature>
<dbReference type="InterPro" id="IPR045584">
    <property type="entry name" value="Pilin-like"/>
</dbReference>
<dbReference type="AlphaFoldDB" id="A0A5C1ECR5"/>
<dbReference type="KEGG" id="otr:OTERR_24810"/>
<dbReference type="SUPFAM" id="SSF54523">
    <property type="entry name" value="Pili subunits"/>
    <property type="match status" value="1"/>
</dbReference>
<name>A0A5C1ECR5_9RHOO</name>
<dbReference type="Gene3D" id="3.30.700.10">
    <property type="entry name" value="Glycoprotein, Type 4 Pilin"/>
    <property type="match status" value="1"/>
</dbReference>
<dbReference type="EMBL" id="CP022579">
    <property type="protein sequence ID" value="QEL65957.1"/>
    <property type="molecule type" value="Genomic_DNA"/>
</dbReference>
<reference evidence="2 3" key="1">
    <citation type="submission" date="2017-07" db="EMBL/GenBank/DDBJ databases">
        <title>Complete genome sequence of Oryzomicrobium terrae TPP412.</title>
        <authorList>
            <person name="Chiu L.-W."/>
            <person name="Lo K.-J."/>
            <person name="Tsai Y.-M."/>
            <person name="Lin S.-S."/>
            <person name="Kuo C.-H."/>
            <person name="Liu C.-T."/>
        </authorList>
    </citation>
    <scope>NUCLEOTIDE SEQUENCE [LARGE SCALE GENOMIC DNA]</scope>
    <source>
        <strain evidence="2 3">TPP412</strain>
    </source>
</reference>
<dbReference type="PROSITE" id="PS00409">
    <property type="entry name" value="PROKAR_NTER_METHYL"/>
    <property type="match status" value="1"/>
</dbReference>